<dbReference type="GO" id="GO:0003700">
    <property type="term" value="F:DNA-binding transcription factor activity"/>
    <property type="evidence" value="ECO:0007669"/>
    <property type="project" value="InterPro"/>
</dbReference>
<dbReference type="SMART" id="SM00347">
    <property type="entry name" value="HTH_MARR"/>
    <property type="match status" value="1"/>
</dbReference>
<comment type="caution">
    <text evidence="5">The sequence shown here is derived from an EMBL/GenBank/DDBJ whole genome shotgun (WGS) entry which is preliminary data.</text>
</comment>
<evidence type="ECO:0000256" key="2">
    <source>
        <dbReference type="ARBA" id="ARBA00023125"/>
    </source>
</evidence>
<dbReference type="AlphaFoldDB" id="A0A0D0Q757"/>
<dbReference type="STRING" id="1123501.Wenmar_03131"/>
<dbReference type="PROSITE" id="PS50995">
    <property type="entry name" value="HTH_MARR_2"/>
    <property type="match status" value="1"/>
</dbReference>
<dbReference type="GO" id="GO:0006950">
    <property type="term" value="P:response to stress"/>
    <property type="evidence" value="ECO:0007669"/>
    <property type="project" value="TreeGrafter"/>
</dbReference>
<dbReference type="InterPro" id="IPR036390">
    <property type="entry name" value="WH_DNA-bd_sf"/>
</dbReference>
<evidence type="ECO:0000256" key="1">
    <source>
        <dbReference type="ARBA" id="ARBA00023015"/>
    </source>
</evidence>
<evidence type="ECO:0000256" key="3">
    <source>
        <dbReference type="ARBA" id="ARBA00023163"/>
    </source>
</evidence>
<reference evidence="5 6" key="1">
    <citation type="submission" date="2013-01" db="EMBL/GenBank/DDBJ databases">
        <authorList>
            <person name="Fiebig A."/>
            <person name="Goeker M."/>
            <person name="Klenk H.-P.P."/>
        </authorList>
    </citation>
    <scope>NUCLEOTIDE SEQUENCE [LARGE SCALE GENOMIC DNA]</scope>
    <source>
        <strain evidence="5 6">DSM 24838</strain>
    </source>
</reference>
<organism evidence="5 6">
    <name type="scientific">Wenxinia marina DSM 24838</name>
    <dbReference type="NCBI Taxonomy" id="1123501"/>
    <lineage>
        <taxon>Bacteria</taxon>
        <taxon>Pseudomonadati</taxon>
        <taxon>Pseudomonadota</taxon>
        <taxon>Alphaproteobacteria</taxon>
        <taxon>Rhodobacterales</taxon>
        <taxon>Roseobacteraceae</taxon>
        <taxon>Wenxinia</taxon>
    </lineage>
</organism>
<keyword evidence="6" id="KW-1185">Reference proteome</keyword>
<dbReference type="EMBL" id="AONG01000015">
    <property type="protein sequence ID" value="KIQ68292.1"/>
    <property type="molecule type" value="Genomic_DNA"/>
</dbReference>
<dbReference type="Proteomes" id="UP000035100">
    <property type="component" value="Unassembled WGS sequence"/>
</dbReference>
<dbReference type="Gene3D" id="1.10.10.10">
    <property type="entry name" value="Winged helix-like DNA-binding domain superfamily/Winged helix DNA-binding domain"/>
    <property type="match status" value="1"/>
</dbReference>
<dbReference type="InterPro" id="IPR000835">
    <property type="entry name" value="HTH_MarR-typ"/>
</dbReference>
<accession>A0A0D0Q757</accession>
<dbReference type="GO" id="GO:0003677">
    <property type="term" value="F:DNA binding"/>
    <property type="evidence" value="ECO:0007669"/>
    <property type="project" value="UniProtKB-KW"/>
</dbReference>
<keyword evidence="1" id="KW-0805">Transcription regulation</keyword>
<sequence>MNQLNLMIRRALDDGLRPHGLNGLQYTILTLVRDRGQMSSAELSRRFFVTPQTMNESVTALERRGLIVRRESEANRRILLAEVTDEARALLRECDGIADAAERAVFGDMDRAETERLNDLLRARIARLRDG</sequence>
<evidence type="ECO:0000313" key="6">
    <source>
        <dbReference type="Proteomes" id="UP000035100"/>
    </source>
</evidence>
<dbReference type="PANTHER" id="PTHR33164:SF43">
    <property type="entry name" value="HTH-TYPE TRANSCRIPTIONAL REPRESSOR YETL"/>
    <property type="match status" value="1"/>
</dbReference>
<keyword evidence="3" id="KW-0804">Transcription</keyword>
<dbReference type="InterPro" id="IPR023187">
    <property type="entry name" value="Tscrpt_reg_MarR-type_CS"/>
</dbReference>
<dbReference type="InterPro" id="IPR036388">
    <property type="entry name" value="WH-like_DNA-bd_sf"/>
</dbReference>
<dbReference type="SUPFAM" id="SSF46785">
    <property type="entry name" value="Winged helix' DNA-binding domain"/>
    <property type="match status" value="1"/>
</dbReference>
<name>A0A0D0Q757_9RHOB</name>
<dbReference type="Pfam" id="PF12802">
    <property type="entry name" value="MarR_2"/>
    <property type="match status" value="1"/>
</dbReference>
<dbReference type="PATRIC" id="fig|1123501.6.peg.3251"/>
<evidence type="ECO:0000259" key="4">
    <source>
        <dbReference type="PROSITE" id="PS50995"/>
    </source>
</evidence>
<evidence type="ECO:0000313" key="5">
    <source>
        <dbReference type="EMBL" id="KIQ68292.1"/>
    </source>
</evidence>
<feature type="domain" description="HTH marR-type" evidence="4">
    <location>
        <begin position="1"/>
        <end position="126"/>
    </location>
</feature>
<dbReference type="InterPro" id="IPR039422">
    <property type="entry name" value="MarR/SlyA-like"/>
</dbReference>
<dbReference type="RefSeq" id="WP_018303114.1">
    <property type="nucleotide sequence ID" value="NZ_KN848374.1"/>
</dbReference>
<gene>
    <name evidence="5" type="ORF">Wenmar_03131</name>
</gene>
<keyword evidence="2" id="KW-0238">DNA-binding</keyword>
<dbReference type="eggNOG" id="COG1846">
    <property type="taxonomic scope" value="Bacteria"/>
</dbReference>
<dbReference type="PANTHER" id="PTHR33164">
    <property type="entry name" value="TRANSCRIPTIONAL REGULATOR, MARR FAMILY"/>
    <property type="match status" value="1"/>
</dbReference>
<protein>
    <submittedName>
        <fullName evidence="5">Wenxma_14, whole genome shotgun sequence</fullName>
    </submittedName>
</protein>
<dbReference type="PROSITE" id="PS01117">
    <property type="entry name" value="HTH_MARR_1"/>
    <property type="match status" value="1"/>
</dbReference>
<proteinExistence type="predicted"/>